<evidence type="ECO:0000256" key="4">
    <source>
        <dbReference type="ARBA" id="ARBA00023163"/>
    </source>
</evidence>
<reference evidence="6 7" key="1">
    <citation type="submission" date="2023-02" db="EMBL/GenBank/DDBJ databases">
        <authorList>
            <person name="Mo P."/>
        </authorList>
    </citation>
    <scope>NUCLEOTIDE SEQUENCE [LARGE SCALE GENOMIC DNA]</scope>
    <source>
        <strain evidence="6 7">HUAS 3</strain>
    </source>
</reference>
<dbReference type="InterPro" id="IPR000551">
    <property type="entry name" value="MerR-type_HTH_dom"/>
</dbReference>
<name>A0ABY7ZLI0_9ACTN</name>
<keyword evidence="7" id="KW-1185">Reference proteome</keyword>
<keyword evidence="4" id="KW-0804">Transcription</keyword>
<proteinExistence type="predicted"/>
<keyword evidence="1" id="KW-0678">Repressor</keyword>
<keyword evidence="2" id="KW-0805">Transcription regulation</keyword>
<dbReference type="Gene3D" id="1.10.1660.10">
    <property type="match status" value="1"/>
</dbReference>
<dbReference type="Pfam" id="PF13411">
    <property type="entry name" value="MerR_1"/>
    <property type="match status" value="1"/>
</dbReference>
<dbReference type="PANTHER" id="PTHR30204">
    <property type="entry name" value="REDOX-CYCLING DRUG-SENSING TRANSCRIPTIONAL ACTIVATOR SOXR"/>
    <property type="match status" value="1"/>
</dbReference>
<dbReference type="SMART" id="SM00422">
    <property type="entry name" value="HTH_MERR"/>
    <property type="match status" value="1"/>
</dbReference>
<dbReference type="PANTHER" id="PTHR30204:SF69">
    <property type="entry name" value="MERR-FAMILY TRANSCRIPTIONAL REGULATOR"/>
    <property type="match status" value="1"/>
</dbReference>
<evidence type="ECO:0000259" key="5">
    <source>
        <dbReference type="PROSITE" id="PS50937"/>
    </source>
</evidence>
<protein>
    <submittedName>
        <fullName evidence="6">MerR family transcriptional regulator</fullName>
    </submittedName>
</protein>
<dbReference type="PROSITE" id="PS50937">
    <property type="entry name" value="HTH_MERR_2"/>
    <property type="match status" value="1"/>
</dbReference>
<dbReference type="SUPFAM" id="SSF46955">
    <property type="entry name" value="Putative DNA-binding domain"/>
    <property type="match status" value="1"/>
</dbReference>
<accession>A0ABY7ZLI0</accession>
<dbReference type="Proteomes" id="UP001219605">
    <property type="component" value="Chromosome"/>
</dbReference>
<dbReference type="PRINTS" id="PR00040">
    <property type="entry name" value="HTHMERR"/>
</dbReference>
<dbReference type="EMBL" id="CP118615">
    <property type="protein sequence ID" value="WDZ83306.1"/>
    <property type="molecule type" value="Genomic_DNA"/>
</dbReference>
<sequence length="217" mass="23393">MRISELGRRSGLPVATIKFYLREGLLPPGTRTARNQAEYDQSHLARLRLIQTLTGIGRFSLASVREVLDAVDDRGMSVDGVCSVIIRALLPAAHLGGSGQMESGAARAQVDQFIEALGWRIPPDATARAAMARVLAVLRQLDSGFTMEFFAPYADAADRLSAHDLDALPVTGSPERVALEWTARVVLFEAGLVAMRALAHEHQIALRADEVSHGGGQ</sequence>
<dbReference type="InterPro" id="IPR047057">
    <property type="entry name" value="MerR_fam"/>
</dbReference>
<evidence type="ECO:0000313" key="7">
    <source>
        <dbReference type="Proteomes" id="UP001219605"/>
    </source>
</evidence>
<gene>
    <name evidence="6" type="ORF">PVK37_22980</name>
</gene>
<evidence type="ECO:0000256" key="2">
    <source>
        <dbReference type="ARBA" id="ARBA00023015"/>
    </source>
</evidence>
<organism evidence="6 7">
    <name type="scientific">Micromonospora cathayae</name>
    <dbReference type="NCBI Taxonomy" id="3028804"/>
    <lineage>
        <taxon>Bacteria</taxon>
        <taxon>Bacillati</taxon>
        <taxon>Actinomycetota</taxon>
        <taxon>Actinomycetes</taxon>
        <taxon>Micromonosporales</taxon>
        <taxon>Micromonosporaceae</taxon>
        <taxon>Micromonospora</taxon>
    </lineage>
</organism>
<dbReference type="RefSeq" id="WP_275029763.1">
    <property type="nucleotide sequence ID" value="NZ_CP118615.1"/>
</dbReference>
<evidence type="ECO:0000313" key="6">
    <source>
        <dbReference type="EMBL" id="WDZ83306.1"/>
    </source>
</evidence>
<keyword evidence="3" id="KW-0238">DNA-binding</keyword>
<evidence type="ECO:0000256" key="3">
    <source>
        <dbReference type="ARBA" id="ARBA00023125"/>
    </source>
</evidence>
<dbReference type="CDD" id="cd04780">
    <property type="entry name" value="HTH_MerR-like_sg5"/>
    <property type="match status" value="1"/>
</dbReference>
<evidence type="ECO:0000256" key="1">
    <source>
        <dbReference type="ARBA" id="ARBA00022491"/>
    </source>
</evidence>
<feature type="domain" description="HTH merR-type" evidence="5">
    <location>
        <begin position="1"/>
        <end position="70"/>
    </location>
</feature>
<dbReference type="InterPro" id="IPR009061">
    <property type="entry name" value="DNA-bd_dom_put_sf"/>
</dbReference>